<protein>
    <submittedName>
        <fullName evidence="1">Uncharacterized protein</fullName>
    </submittedName>
</protein>
<gene>
    <name evidence="1" type="ORF">DNDEFCBC_00002</name>
    <name evidence="2" type="ORF">GHANLPCP_00004</name>
    <name evidence="4" type="ORF">KJMLMBBB_00002</name>
    <name evidence="5" type="ORF">LCLBCGAP_00002</name>
    <name evidence="3" type="ORF">PDJHCPJF_00003</name>
</gene>
<evidence type="ECO:0000313" key="5">
    <source>
        <dbReference type="EMBL" id="QNO45658.1"/>
    </source>
</evidence>
<dbReference type="EMBL" id="MT631115">
    <property type="protein sequence ID" value="QNO45422.1"/>
    <property type="molecule type" value="Genomic_DNA"/>
</dbReference>
<organism evidence="1">
    <name type="scientific">Candidatus Methanogaster sp. ANME-2c ERB4</name>
    <dbReference type="NCBI Taxonomy" id="2759911"/>
    <lineage>
        <taxon>Archaea</taxon>
        <taxon>Methanobacteriati</taxon>
        <taxon>Methanobacteriota</taxon>
        <taxon>Stenosarchaea group</taxon>
        <taxon>Methanomicrobia</taxon>
        <taxon>Methanosarcinales</taxon>
        <taxon>ANME-2 cluster</taxon>
        <taxon>Candidatus Methanogasteraceae</taxon>
        <taxon>Candidatus Methanogaster</taxon>
    </lineage>
</organism>
<evidence type="ECO:0000313" key="3">
    <source>
        <dbReference type="EMBL" id="QNO43277.1"/>
    </source>
</evidence>
<dbReference type="EMBL" id="MT630803">
    <property type="protein sequence ID" value="QNO43277.1"/>
    <property type="molecule type" value="Genomic_DNA"/>
</dbReference>
<sequence length="125" mass="14649">MEAKNNLANLKGIAFEVEVATDSRYIDDVVEVRKKIPESEIDLLLKNDDIVEVKNLDWSKMDKVQFDKYKTKLGNQIRAFKNYQINTLNNRDAEIKVVFKNEDSYWYPQMKAFLEDDKGVLVEVL</sequence>
<proteinExistence type="predicted"/>
<accession>A0A7G9Y2H9</accession>
<evidence type="ECO:0000313" key="1">
    <source>
        <dbReference type="EMBL" id="QNO42213.1"/>
    </source>
</evidence>
<evidence type="ECO:0000313" key="2">
    <source>
        <dbReference type="EMBL" id="QNO43108.1"/>
    </source>
</evidence>
<name>A0A7G9Y2H9_9EURY</name>
<dbReference type="EMBL" id="MT631138">
    <property type="protein sequence ID" value="QNO45658.1"/>
    <property type="molecule type" value="Genomic_DNA"/>
</dbReference>
<evidence type="ECO:0000313" key="4">
    <source>
        <dbReference type="EMBL" id="QNO45422.1"/>
    </source>
</evidence>
<dbReference type="AlphaFoldDB" id="A0A7G9Y2H9"/>
<dbReference type="EMBL" id="MT630790">
    <property type="protein sequence ID" value="QNO43108.1"/>
    <property type="molecule type" value="Genomic_DNA"/>
</dbReference>
<dbReference type="EMBL" id="MT630719">
    <property type="protein sequence ID" value="QNO42213.1"/>
    <property type="molecule type" value="Genomic_DNA"/>
</dbReference>
<reference evidence="1" key="1">
    <citation type="submission" date="2020-06" db="EMBL/GenBank/DDBJ databases">
        <title>Unique genomic features of the anaerobic methanotrophic archaea.</title>
        <authorList>
            <person name="Chadwick G.L."/>
            <person name="Skennerton C.T."/>
            <person name="Laso-Perez R."/>
            <person name="Leu A.O."/>
            <person name="Speth D.R."/>
            <person name="Yu H."/>
            <person name="Morgan-Lang C."/>
            <person name="Hatzenpichler R."/>
            <person name="Goudeau D."/>
            <person name="Malmstrom R."/>
            <person name="Brazelton W.J."/>
            <person name="Woyke T."/>
            <person name="Hallam S.J."/>
            <person name="Tyson G.W."/>
            <person name="Wegener G."/>
            <person name="Boetius A."/>
            <person name="Orphan V."/>
        </authorList>
    </citation>
    <scope>NUCLEOTIDE SEQUENCE</scope>
</reference>